<evidence type="ECO:0000313" key="2">
    <source>
        <dbReference type="Proteomes" id="UP000184543"/>
    </source>
</evidence>
<dbReference type="Proteomes" id="UP000184543">
    <property type="component" value="Unassembled WGS sequence"/>
</dbReference>
<dbReference type="AlphaFoldDB" id="A0A1M6GSI2"/>
<name>A0A1M6GSI2_9FLAO</name>
<gene>
    <name evidence="1" type="ORF">SAMN04488513_102928</name>
</gene>
<keyword evidence="2" id="KW-1185">Reference proteome</keyword>
<sequence>MIFDSDGTTTIVFQEKATLSAFLKNLNDAYPKIKNEHIIVNLFSFSKLKADDLLEFLQLSDAHRKRNKSFVLVTDKVSYDDVPDSICVVPTIQEAHDIIEMEEIERDLEL</sequence>
<evidence type="ECO:0000313" key="1">
    <source>
        <dbReference type="EMBL" id="SHJ12913.1"/>
    </source>
</evidence>
<reference evidence="2" key="1">
    <citation type="submission" date="2016-11" db="EMBL/GenBank/DDBJ databases">
        <authorList>
            <person name="Varghese N."/>
            <person name="Submissions S."/>
        </authorList>
    </citation>
    <scope>NUCLEOTIDE SEQUENCE [LARGE SCALE GENOMIC DNA]</scope>
    <source>
        <strain evidence="2">DSM 19858</strain>
    </source>
</reference>
<proteinExistence type="predicted"/>
<dbReference type="STRING" id="192903.SAMN04488513_102928"/>
<dbReference type="OrthoDB" id="1442602at2"/>
<dbReference type="RefSeq" id="WP_072992494.1">
    <property type="nucleotide sequence ID" value="NZ_FQYU01000002.1"/>
</dbReference>
<accession>A0A1M6GSI2</accession>
<protein>
    <submittedName>
        <fullName evidence="1">Uncharacterized protein</fullName>
    </submittedName>
</protein>
<organism evidence="1 2">
    <name type="scientific">Pseudozobellia thermophila</name>
    <dbReference type="NCBI Taxonomy" id="192903"/>
    <lineage>
        <taxon>Bacteria</taxon>
        <taxon>Pseudomonadati</taxon>
        <taxon>Bacteroidota</taxon>
        <taxon>Flavobacteriia</taxon>
        <taxon>Flavobacteriales</taxon>
        <taxon>Flavobacteriaceae</taxon>
        <taxon>Pseudozobellia</taxon>
    </lineage>
</organism>
<dbReference type="EMBL" id="FQYU01000002">
    <property type="protein sequence ID" value="SHJ12913.1"/>
    <property type="molecule type" value="Genomic_DNA"/>
</dbReference>